<dbReference type="GO" id="GO:0071111">
    <property type="term" value="F:cyclic-guanylate-specific phosphodiesterase activity"/>
    <property type="evidence" value="ECO:0007669"/>
    <property type="project" value="InterPro"/>
</dbReference>
<dbReference type="Pfam" id="PF00990">
    <property type="entry name" value="GGDEF"/>
    <property type="match status" value="1"/>
</dbReference>
<proteinExistence type="predicted"/>
<accession>A0A380AAK5</accession>
<dbReference type="SMART" id="SM00267">
    <property type="entry name" value="GGDEF"/>
    <property type="match status" value="1"/>
</dbReference>
<dbReference type="InterPro" id="IPR000160">
    <property type="entry name" value="GGDEF_dom"/>
</dbReference>
<dbReference type="PANTHER" id="PTHR33121">
    <property type="entry name" value="CYCLIC DI-GMP PHOSPHODIESTERASE PDEF"/>
    <property type="match status" value="1"/>
</dbReference>
<dbReference type="Gene3D" id="3.30.70.270">
    <property type="match status" value="1"/>
</dbReference>
<dbReference type="CDD" id="cd01948">
    <property type="entry name" value="EAL"/>
    <property type="match status" value="1"/>
</dbReference>
<gene>
    <name evidence="3" type="primary">cph2_4</name>
    <name evidence="3" type="ORF">NCTC10736_02005</name>
</gene>
<dbReference type="PROSITE" id="PS50883">
    <property type="entry name" value="EAL"/>
    <property type="match status" value="1"/>
</dbReference>
<dbReference type="PANTHER" id="PTHR33121:SF71">
    <property type="entry name" value="OXYGEN SENSOR PROTEIN DOSP"/>
    <property type="match status" value="1"/>
</dbReference>
<protein>
    <submittedName>
        <fullName evidence="3">Bacteriophytochrome cph2</fullName>
    </submittedName>
</protein>
<dbReference type="InterPro" id="IPR029787">
    <property type="entry name" value="Nucleotide_cyclase"/>
</dbReference>
<dbReference type="Pfam" id="PF00563">
    <property type="entry name" value="EAL"/>
    <property type="match status" value="1"/>
</dbReference>
<dbReference type="CDD" id="cd01949">
    <property type="entry name" value="GGDEF"/>
    <property type="match status" value="1"/>
</dbReference>
<dbReference type="Gene3D" id="3.20.20.450">
    <property type="entry name" value="EAL domain"/>
    <property type="match status" value="1"/>
</dbReference>
<dbReference type="AlphaFoldDB" id="A0A380AAK5"/>
<dbReference type="EMBL" id="UGYV01000001">
    <property type="protein sequence ID" value="SUI77318.1"/>
    <property type="molecule type" value="Genomic_DNA"/>
</dbReference>
<dbReference type="InterPro" id="IPR001633">
    <property type="entry name" value="EAL_dom"/>
</dbReference>
<feature type="domain" description="EAL" evidence="1">
    <location>
        <begin position="241"/>
        <end position="494"/>
    </location>
</feature>
<organism evidence="3 4">
    <name type="scientific">Shewanella morhuae</name>
    <dbReference type="NCBI Taxonomy" id="365591"/>
    <lineage>
        <taxon>Bacteria</taxon>
        <taxon>Pseudomonadati</taxon>
        <taxon>Pseudomonadota</taxon>
        <taxon>Gammaproteobacteria</taxon>
        <taxon>Alteromonadales</taxon>
        <taxon>Shewanellaceae</taxon>
        <taxon>Shewanella</taxon>
    </lineage>
</organism>
<evidence type="ECO:0000259" key="2">
    <source>
        <dbReference type="PROSITE" id="PS50887"/>
    </source>
</evidence>
<dbReference type="InterPro" id="IPR043128">
    <property type="entry name" value="Rev_trsase/Diguanyl_cyclase"/>
</dbReference>
<dbReference type="Proteomes" id="UP000255061">
    <property type="component" value="Unassembled WGS sequence"/>
</dbReference>
<dbReference type="SMART" id="SM00052">
    <property type="entry name" value="EAL"/>
    <property type="match status" value="1"/>
</dbReference>
<dbReference type="InterPro" id="IPR035919">
    <property type="entry name" value="EAL_sf"/>
</dbReference>
<evidence type="ECO:0000259" key="1">
    <source>
        <dbReference type="PROSITE" id="PS50883"/>
    </source>
</evidence>
<dbReference type="PROSITE" id="PS50887">
    <property type="entry name" value="GGDEF"/>
    <property type="match status" value="1"/>
</dbReference>
<dbReference type="SUPFAM" id="SSF55073">
    <property type="entry name" value="Nucleotide cyclase"/>
    <property type="match status" value="1"/>
</dbReference>
<feature type="domain" description="GGDEF" evidence="2">
    <location>
        <begin position="104"/>
        <end position="232"/>
    </location>
</feature>
<evidence type="ECO:0000313" key="3">
    <source>
        <dbReference type="EMBL" id="SUI77318.1"/>
    </source>
</evidence>
<dbReference type="RefSeq" id="WP_115406135.1">
    <property type="nucleotide sequence ID" value="NZ_UGYV01000001.1"/>
</dbReference>
<reference evidence="3 4" key="1">
    <citation type="submission" date="2018-06" db="EMBL/GenBank/DDBJ databases">
        <authorList>
            <consortium name="Pathogen Informatics"/>
            <person name="Doyle S."/>
        </authorList>
    </citation>
    <scope>NUCLEOTIDE SEQUENCE [LARGE SCALE GENOMIC DNA]</scope>
    <source>
        <strain evidence="3 4">NCTC10736</strain>
    </source>
</reference>
<dbReference type="InterPro" id="IPR050706">
    <property type="entry name" value="Cyclic-di-GMP_PDE-like"/>
</dbReference>
<evidence type="ECO:0000313" key="4">
    <source>
        <dbReference type="Proteomes" id="UP000255061"/>
    </source>
</evidence>
<dbReference type="SUPFAM" id="SSF141868">
    <property type="entry name" value="EAL domain-like"/>
    <property type="match status" value="1"/>
</dbReference>
<sequence length="497" mass="56383">MLIIGLVVATLTLLIVLLYLLQEKFRTLRSQQQFLAQLCFQLEQQNLERKALNITIVPQEFAALYHTLNELLKALPANVGKDKLTGLANRVGLKRALTAMMPLTQGTIVLIDIYRFRYVSDLFGFVFGDMLLKQFAERVNTLNLAPRLVARLNGDEFFLYYEQTLTEEQLVQLRGRLQVPFNIKGRPLSVKLQIGCVHLQQHYADTSQMLRRADLALKKARNTRSAIAFYAKNDDIRQLRELKIVDSLPKGLLRNQLYMVYQAKQDIATGRCFQVEALMRWEHDELGFISPSEFIPLAEYAGMIDLVSQWALEQVLAQQAKWRAAGMHLCVAVNLSTRDLDSDTLPQDIAARLAHYQLPPESLMIEITESTLMTDLTKAVKTLTQLRAIGVKLAIDDFGTGHSSLAYLKHLPVNEVKIDKAFLQDLGQDKPSEYILEASINIAKKLGYEVTVEGIETLDIRDMLVAMGVDTLQGMYYAKPMRAAELETNWEQLHNLA</sequence>
<name>A0A380AAK5_9GAMM</name>
<dbReference type="NCBIfam" id="TIGR00254">
    <property type="entry name" value="GGDEF"/>
    <property type="match status" value="1"/>
</dbReference>